<evidence type="ECO:0000313" key="2">
    <source>
        <dbReference type="Proteomes" id="UP000019450"/>
    </source>
</evidence>
<name>W8GMV6_9MOLU</name>
<dbReference type="RefSeq" id="WP_025208662.1">
    <property type="nucleotide sequence ID" value="NZ_CP006932.1"/>
</dbReference>
<keyword evidence="2" id="KW-1185">Reference proteome</keyword>
<dbReference type="AlphaFoldDB" id="W8GMV6"/>
<organism evidence="1 2">
    <name type="scientific">Candidatus Hepatoplasma crinochetorum Av</name>
    <dbReference type="NCBI Taxonomy" id="1427984"/>
    <lineage>
        <taxon>Bacteria</taxon>
        <taxon>Bacillati</taxon>
        <taxon>Mycoplasmatota</taxon>
        <taxon>Mollicutes</taxon>
        <taxon>Candidatus Hepatoplasmataceae</taxon>
        <taxon>Candidatus Hepatoplasma</taxon>
    </lineage>
</organism>
<sequence length="262" mass="31948">MEIEMEFFTWIRKIEFNRLKEYYIKNNSKDQKTNQNEINLLKTYLDSKVNFEKYDDDEFSGLSKKFSEENNIEEIRNEIKKEMDISKRGEIEKKNKEILKVDDTINFIKDYLSTLTNKNYNKMRKHKILYFMNAFAINLNKSIKLWKNNQEIFNLFFAKFDKNKPIEWCAFENGPILKNIYRTGLDDDNLFFKIEENKLIIFEIAYFLLREFSTLQLVKESHKTNPWKKNYNPNIYYAKIPTEEIIDFFEKNRPFFAKSLEY</sequence>
<dbReference type="EMBL" id="CP006932">
    <property type="protein sequence ID" value="AHK22361.1"/>
    <property type="molecule type" value="Genomic_DNA"/>
</dbReference>
<dbReference type="STRING" id="1427984.X271_00255"/>
<evidence type="ECO:0000313" key="1">
    <source>
        <dbReference type="EMBL" id="AHK22361.1"/>
    </source>
</evidence>
<protein>
    <recommendedName>
        <fullName evidence="3">Antitoxin SocA-like Panacea domain-containing protein</fullName>
    </recommendedName>
</protein>
<dbReference type="Proteomes" id="UP000019450">
    <property type="component" value="Chromosome"/>
</dbReference>
<accession>W8GMV6</accession>
<reference evidence="1 2" key="1">
    <citation type="journal article" date="2014" name="Genome Biol. Evol.">
        <title>Phylogenomics of "Candidatus Hepatoplasma crinochetorum," a Lineage of Mollicutes Associated with Noninsect Arthropods.</title>
        <authorList>
            <person name="Leclercq S."/>
            <person name="Dittmer J."/>
            <person name="Bouchon D."/>
            <person name="Cordaux R."/>
        </authorList>
    </citation>
    <scope>NUCLEOTIDE SEQUENCE [LARGE SCALE GENOMIC DNA]</scope>
    <source>
        <strain evidence="1 2">Av</strain>
    </source>
</reference>
<dbReference type="HOGENOM" id="CLU_1076399_0_0_14"/>
<gene>
    <name evidence="1" type="ORF">X271_00255</name>
</gene>
<dbReference type="OrthoDB" id="399421at2"/>
<evidence type="ECO:0008006" key="3">
    <source>
        <dbReference type="Google" id="ProtNLM"/>
    </source>
</evidence>
<dbReference type="KEGG" id="hcr:X271_00255"/>
<proteinExistence type="predicted"/>